<dbReference type="Pfam" id="PF00665">
    <property type="entry name" value="rve"/>
    <property type="match status" value="1"/>
</dbReference>
<dbReference type="InterPro" id="IPR041588">
    <property type="entry name" value="Integrase_H2C2"/>
</dbReference>
<reference evidence="3" key="1">
    <citation type="submission" date="2017-01" db="EMBL/GenBank/DDBJ databases">
        <authorList>
            <person name="Wang Y."/>
            <person name="White M."/>
            <person name="Kvist S."/>
            <person name="Moncalvo J.-M."/>
        </authorList>
    </citation>
    <scope>NUCLEOTIDE SEQUENCE [LARGE SCALE GENOMIC DNA]</scope>
    <source>
        <strain evidence="3">ID-206-W2</strain>
    </source>
</reference>
<keyword evidence="3" id="KW-1185">Reference proteome</keyword>
<proteinExistence type="predicted"/>
<dbReference type="FunFam" id="1.10.340.70:FF:000001">
    <property type="entry name" value="Retrovirus-related Pol polyprotein from transposon gypsy-like Protein"/>
    <property type="match status" value="1"/>
</dbReference>
<name>A0A1R1XAV5_9FUNG</name>
<dbReference type="PANTHER" id="PTHR37984:SF15">
    <property type="entry name" value="INTEGRASE CATALYTIC DOMAIN-CONTAINING PROTEIN"/>
    <property type="match status" value="1"/>
</dbReference>
<dbReference type="SUPFAM" id="SSF53098">
    <property type="entry name" value="Ribonuclease H-like"/>
    <property type="match status" value="1"/>
</dbReference>
<dbReference type="OrthoDB" id="5592268at2759"/>
<dbReference type="FunFam" id="3.30.420.10:FF:000032">
    <property type="entry name" value="Retrovirus-related Pol polyprotein from transposon 297-like Protein"/>
    <property type="match status" value="1"/>
</dbReference>
<evidence type="ECO:0000313" key="3">
    <source>
        <dbReference type="Proteomes" id="UP000187429"/>
    </source>
</evidence>
<evidence type="ECO:0000313" key="2">
    <source>
        <dbReference type="EMBL" id="OMJ11754.1"/>
    </source>
</evidence>
<dbReference type="InterPro" id="IPR012337">
    <property type="entry name" value="RNaseH-like_sf"/>
</dbReference>
<dbReference type="Gene3D" id="1.10.340.70">
    <property type="match status" value="1"/>
</dbReference>
<organism evidence="2 3">
    <name type="scientific">Smittium culicis</name>
    <dbReference type="NCBI Taxonomy" id="133412"/>
    <lineage>
        <taxon>Eukaryota</taxon>
        <taxon>Fungi</taxon>
        <taxon>Fungi incertae sedis</taxon>
        <taxon>Zoopagomycota</taxon>
        <taxon>Kickxellomycotina</taxon>
        <taxon>Harpellomycetes</taxon>
        <taxon>Harpellales</taxon>
        <taxon>Legeriomycetaceae</taxon>
        <taxon>Smittium</taxon>
    </lineage>
</organism>
<dbReference type="AlphaFoldDB" id="A0A1R1XAV5"/>
<dbReference type="GO" id="GO:0015074">
    <property type="term" value="P:DNA integration"/>
    <property type="evidence" value="ECO:0007669"/>
    <property type="project" value="InterPro"/>
</dbReference>
<feature type="domain" description="Integrase catalytic" evidence="1">
    <location>
        <begin position="123"/>
        <end position="282"/>
    </location>
</feature>
<dbReference type="InterPro" id="IPR036397">
    <property type="entry name" value="RNaseH_sf"/>
</dbReference>
<dbReference type="GO" id="GO:0005634">
    <property type="term" value="C:nucleus"/>
    <property type="evidence" value="ECO:0007669"/>
    <property type="project" value="UniProtKB-ARBA"/>
</dbReference>
<protein>
    <submittedName>
        <fullName evidence="2">Retrovirus-related Pol polyprotein from transposon</fullName>
    </submittedName>
</protein>
<sequence>MQKIDPKAKQIYDTLNRNDLGNIHIPNQSKHYKLINIALYNISDAKNPKLTVPKSLVKAVLYHHHDTPMMSHLGHRRTLDKIKKTIYWPKMSRDVFSYIQTCKACQLTKHSTLQIPGELQPIIVSEPFEMVSIDFAGPFPATESENKYILVITDLLTRWVDAVAVPNTTAETTADTLEKRLTTLHGSPQKLLNDNGSAFTNQLMNIFCKNYGIKQVFTSPYHPETNGMTERFNRTLKAMIKAYTTEDQSKWDEHLEMHLYVYITAKHETLGLSPFEALFGRKPNFPASNLKPANPNIPLSVIAYEQLLQSRLDPIRQTIRSNNKHSKDAMELRYN</sequence>
<accession>A0A1R1XAV5</accession>
<dbReference type="Pfam" id="PF17921">
    <property type="entry name" value="Integrase_H2C2"/>
    <property type="match status" value="1"/>
</dbReference>
<gene>
    <name evidence="2" type="ORF">AYI69_g9717</name>
</gene>
<dbReference type="GO" id="GO:0003676">
    <property type="term" value="F:nucleic acid binding"/>
    <property type="evidence" value="ECO:0007669"/>
    <property type="project" value="InterPro"/>
</dbReference>
<dbReference type="Proteomes" id="UP000187429">
    <property type="component" value="Unassembled WGS sequence"/>
</dbReference>
<evidence type="ECO:0000259" key="1">
    <source>
        <dbReference type="PROSITE" id="PS50994"/>
    </source>
</evidence>
<dbReference type="InterPro" id="IPR001584">
    <property type="entry name" value="Integrase_cat-core"/>
</dbReference>
<comment type="caution">
    <text evidence="2">The sequence shown here is derived from an EMBL/GenBank/DDBJ whole genome shotgun (WGS) entry which is preliminary data.</text>
</comment>
<dbReference type="PANTHER" id="PTHR37984">
    <property type="entry name" value="PROTEIN CBG26694"/>
    <property type="match status" value="1"/>
</dbReference>
<dbReference type="Gene3D" id="3.30.420.10">
    <property type="entry name" value="Ribonuclease H-like superfamily/Ribonuclease H"/>
    <property type="match status" value="1"/>
</dbReference>
<dbReference type="PROSITE" id="PS50994">
    <property type="entry name" value="INTEGRASE"/>
    <property type="match status" value="1"/>
</dbReference>
<dbReference type="InterPro" id="IPR050951">
    <property type="entry name" value="Retrovirus_Pol_polyprotein"/>
</dbReference>
<dbReference type="EMBL" id="LSSM01005881">
    <property type="protein sequence ID" value="OMJ11754.1"/>
    <property type="molecule type" value="Genomic_DNA"/>
</dbReference>